<organism evidence="1 2">
    <name type="scientific">Devosia ginsengisoli</name>
    <dbReference type="NCBI Taxonomy" id="400770"/>
    <lineage>
        <taxon>Bacteria</taxon>
        <taxon>Pseudomonadati</taxon>
        <taxon>Pseudomonadota</taxon>
        <taxon>Alphaproteobacteria</taxon>
        <taxon>Hyphomicrobiales</taxon>
        <taxon>Devosiaceae</taxon>
        <taxon>Devosia</taxon>
    </lineage>
</organism>
<dbReference type="AlphaFoldDB" id="A0A5B8LUU3"/>
<evidence type="ECO:0000313" key="2">
    <source>
        <dbReference type="Proteomes" id="UP000315364"/>
    </source>
</evidence>
<evidence type="ECO:0000313" key="1">
    <source>
        <dbReference type="EMBL" id="QDZ12108.1"/>
    </source>
</evidence>
<proteinExistence type="predicted"/>
<name>A0A5B8LUU3_9HYPH</name>
<accession>A0A5B8LUU3</accession>
<protein>
    <recommendedName>
        <fullName evidence="3">Protein ImuA</fullName>
    </recommendedName>
</protein>
<dbReference type="OrthoDB" id="7202530at2"/>
<dbReference type="Gene3D" id="3.40.50.300">
    <property type="entry name" value="P-loop containing nucleotide triphosphate hydrolases"/>
    <property type="match status" value="1"/>
</dbReference>
<dbReference type="RefSeq" id="WP_146290920.1">
    <property type="nucleotide sequence ID" value="NZ_CP042304.1"/>
</dbReference>
<dbReference type="KEGG" id="dea:FPZ08_15970"/>
<dbReference type="SUPFAM" id="SSF52540">
    <property type="entry name" value="P-loop containing nucleoside triphosphate hydrolases"/>
    <property type="match status" value="1"/>
</dbReference>
<dbReference type="InterPro" id="IPR027417">
    <property type="entry name" value="P-loop_NTPase"/>
</dbReference>
<reference evidence="1 2" key="1">
    <citation type="submission" date="2019-07" db="EMBL/GenBank/DDBJ databases">
        <title>Full genome sequence of Devosia sp. Gsoil 520.</title>
        <authorList>
            <person name="Im W.-T."/>
        </authorList>
    </citation>
    <scope>NUCLEOTIDE SEQUENCE [LARGE SCALE GENOMIC DNA]</scope>
    <source>
        <strain evidence="1 2">Gsoil 520</strain>
    </source>
</reference>
<sequence length="268" mass="29055">MPAPDQQQRLAALRETIADIERKPALAEARMLVEQQGHAFPVLAGGMLQEIFTDERRNAGALLGFALAQAKGLFTAQRRAVIYLQLADEAQKLGLPYGPGLLSFGLDPAALVLVRAGNMGELLWAIEEAIACRAVAAVVADIGSHSKLLDFTASRRLSLRAAATGGSIFMLRYGQEREASAAHLRWRLMPIHSARSRYDAKAPGPLRWRAELEKGALIRNQTEFVLGWTENGFTTLPAQRRHANRHAGRAALPRAVPAALADGLSQTA</sequence>
<gene>
    <name evidence="1" type="ORF">FPZ08_15970</name>
</gene>
<keyword evidence="2" id="KW-1185">Reference proteome</keyword>
<evidence type="ECO:0008006" key="3">
    <source>
        <dbReference type="Google" id="ProtNLM"/>
    </source>
</evidence>
<dbReference type="EMBL" id="CP042304">
    <property type="protein sequence ID" value="QDZ12108.1"/>
    <property type="molecule type" value="Genomic_DNA"/>
</dbReference>
<dbReference type="Proteomes" id="UP000315364">
    <property type="component" value="Chromosome"/>
</dbReference>